<dbReference type="GeneID" id="36540310"/>
<keyword evidence="2" id="KW-1185">Reference proteome</keyword>
<evidence type="ECO:0000313" key="2">
    <source>
        <dbReference type="Proteomes" id="UP000234254"/>
    </source>
</evidence>
<gene>
    <name evidence="1" type="ORF">P168DRAFT_148868</name>
</gene>
<sequence>MTVSPQKMVHTKLVAEPGPHRLRISGTAAVSIANGTAEWLGGQFRGQLTARRPLKHAGCCDVM</sequence>
<dbReference type="AlphaFoldDB" id="A0A2I1D609"/>
<dbReference type="Proteomes" id="UP000234254">
    <property type="component" value="Unassembled WGS sequence"/>
</dbReference>
<reference evidence="1" key="1">
    <citation type="submission" date="2016-12" db="EMBL/GenBank/DDBJ databases">
        <title>The genomes of Aspergillus section Nigri reveals drivers in fungal speciation.</title>
        <authorList>
            <consortium name="DOE Joint Genome Institute"/>
            <person name="Vesth T.C."/>
            <person name="Nybo J."/>
            <person name="Theobald S."/>
            <person name="Brandl J."/>
            <person name="Frisvad J.C."/>
            <person name="Nielsen K.F."/>
            <person name="Lyhne E.K."/>
            <person name="Kogle M.E."/>
            <person name="Kuo A."/>
            <person name="Riley R."/>
            <person name="Clum A."/>
            <person name="Nolan M."/>
            <person name="Lipzen A."/>
            <person name="Salamov A."/>
            <person name="Henrissat B."/>
            <person name="Wiebenga A."/>
            <person name="De vries R.P."/>
            <person name="Grigoriev I.V."/>
            <person name="Mortensen U.H."/>
            <person name="Andersen M.R."/>
            <person name="Baker S.E."/>
        </authorList>
    </citation>
    <scope>NUCLEOTIDE SEQUENCE</scope>
    <source>
        <strain evidence="1">IBT 28561</strain>
    </source>
</reference>
<accession>A0A2I1D609</accession>
<evidence type="ECO:0000313" key="1">
    <source>
        <dbReference type="EMBL" id="PKY05311.1"/>
    </source>
</evidence>
<dbReference type="OrthoDB" id="10276773at2759"/>
<organism evidence="1 2">
    <name type="scientific">Aspergillus campestris (strain IBT 28561)</name>
    <dbReference type="NCBI Taxonomy" id="1392248"/>
    <lineage>
        <taxon>Eukaryota</taxon>
        <taxon>Fungi</taxon>
        <taxon>Dikarya</taxon>
        <taxon>Ascomycota</taxon>
        <taxon>Pezizomycotina</taxon>
        <taxon>Eurotiomycetes</taxon>
        <taxon>Eurotiomycetidae</taxon>
        <taxon>Eurotiales</taxon>
        <taxon>Aspergillaceae</taxon>
        <taxon>Aspergillus</taxon>
        <taxon>Aspergillus subgen. Circumdati</taxon>
    </lineage>
</organism>
<protein>
    <submittedName>
        <fullName evidence="1">Uncharacterized protein</fullName>
    </submittedName>
</protein>
<dbReference type="VEuPathDB" id="FungiDB:P168DRAFT_148868"/>
<name>A0A2I1D609_ASPC2</name>
<dbReference type="EMBL" id="MSFM01000005">
    <property type="protein sequence ID" value="PKY05311.1"/>
    <property type="molecule type" value="Genomic_DNA"/>
</dbReference>
<proteinExistence type="predicted"/>
<comment type="caution">
    <text evidence="1">The sequence shown here is derived from an EMBL/GenBank/DDBJ whole genome shotgun (WGS) entry which is preliminary data.</text>
</comment>
<dbReference type="RefSeq" id="XP_024693905.1">
    <property type="nucleotide sequence ID" value="XM_024832788.1"/>
</dbReference>